<keyword evidence="1" id="KW-0560">Oxidoreductase</keyword>
<keyword evidence="2" id="KW-0503">Monooxygenase</keyword>
<dbReference type="PANTHER" id="PTHR30137">
    <property type="entry name" value="LUCIFERASE-LIKE MONOOXYGENASE"/>
    <property type="match status" value="1"/>
</dbReference>
<feature type="non-terminal residue" evidence="4">
    <location>
        <position position="294"/>
    </location>
</feature>
<dbReference type="EMBL" id="UINC01046201">
    <property type="protein sequence ID" value="SVB53905.1"/>
    <property type="molecule type" value="Genomic_DNA"/>
</dbReference>
<evidence type="ECO:0000313" key="4">
    <source>
        <dbReference type="EMBL" id="SVB53905.1"/>
    </source>
</evidence>
<dbReference type="AlphaFoldDB" id="A0A382ETY9"/>
<evidence type="ECO:0000256" key="2">
    <source>
        <dbReference type="ARBA" id="ARBA00023033"/>
    </source>
</evidence>
<name>A0A382ETY9_9ZZZZ</name>
<dbReference type="GO" id="GO:0004497">
    <property type="term" value="F:monooxygenase activity"/>
    <property type="evidence" value="ECO:0007669"/>
    <property type="project" value="UniProtKB-KW"/>
</dbReference>
<organism evidence="4">
    <name type="scientific">marine metagenome</name>
    <dbReference type="NCBI Taxonomy" id="408172"/>
    <lineage>
        <taxon>unclassified sequences</taxon>
        <taxon>metagenomes</taxon>
        <taxon>ecological metagenomes</taxon>
    </lineage>
</organism>
<protein>
    <recommendedName>
        <fullName evidence="3">Luciferase-like domain-containing protein</fullName>
    </recommendedName>
</protein>
<sequence length="294" mass="33210">MKYLLNQYTSTPTWIKYQDDDRINLFRILGEVNLELGVYFEFQIQPGGSQQQAFQTDLNHIELADKLGYDYAWLAELHFSPERSVVSSPFLAACAAIHRTKNIRIGTAVSVLPLNNPVRIAEDVATLDHLSKGRFELGIGRSGAPRGYVGYNIPYQESKARFNDCLEILIKAWTQDNFSHTSKFYKFDNVCVFPKPYQAPHPPIRNAATSAETFLSSAEKGFPIFVSLRGSLASLKERIDIYKKVWADMGHQGQPNICARIPTFVSDTQGKAETIARDSAMNFYRNFVANLNEP</sequence>
<feature type="domain" description="Luciferase-like" evidence="3">
    <location>
        <begin position="35"/>
        <end position="280"/>
    </location>
</feature>
<proteinExistence type="predicted"/>
<evidence type="ECO:0000256" key="1">
    <source>
        <dbReference type="ARBA" id="ARBA00023002"/>
    </source>
</evidence>
<dbReference type="GO" id="GO:0016705">
    <property type="term" value="F:oxidoreductase activity, acting on paired donors, with incorporation or reduction of molecular oxygen"/>
    <property type="evidence" value="ECO:0007669"/>
    <property type="project" value="InterPro"/>
</dbReference>
<dbReference type="InterPro" id="IPR050766">
    <property type="entry name" value="Bact_Lucif_Oxidored"/>
</dbReference>
<dbReference type="InterPro" id="IPR036661">
    <property type="entry name" value="Luciferase-like_sf"/>
</dbReference>
<dbReference type="Gene3D" id="3.20.20.30">
    <property type="entry name" value="Luciferase-like domain"/>
    <property type="match status" value="1"/>
</dbReference>
<dbReference type="InterPro" id="IPR011251">
    <property type="entry name" value="Luciferase-like_dom"/>
</dbReference>
<dbReference type="Pfam" id="PF00296">
    <property type="entry name" value="Bac_luciferase"/>
    <property type="match status" value="1"/>
</dbReference>
<evidence type="ECO:0000259" key="3">
    <source>
        <dbReference type="Pfam" id="PF00296"/>
    </source>
</evidence>
<gene>
    <name evidence="4" type="ORF">METZ01_LOCUS206759</name>
</gene>
<reference evidence="4" key="1">
    <citation type="submission" date="2018-05" db="EMBL/GenBank/DDBJ databases">
        <authorList>
            <person name="Lanie J.A."/>
            <person name="Ng W.-L."/>
            <person name="Kazmierczak K.M."/>
            <person name="Andrzejewski T.M."/>
            <person name="Davidsen T.M."/>
            <person name="Wayne K.J."/>
            <person name="Tettelin H."/>
            <person name="Glass J.I."/>
            <person name="Rusch D."/>
            <person name="Podicherti R."/>
            <person name="Tsui H.-C.T."/>
            <person name="Winkler M.E."/>
        </authorList>
    </citation>
    <scope>NUCLEOTIDE SEQUENCE</scope>
</reference>
<accession>A0A382ETY9</accession>
<dbReference type="PANTHER" id="PTHR30137:SF8">
    <property type="entry name" value="BLR5498 PROTEIN"/>
    <property type="match status" value="1"/>
</dbReference>
<dbReference type="SUPFAM" id="SSF51679">
    <property type="entry name" value="Bacterial luciferase-like"/>
    <property type="match status" value="1"/>
</dbReference>
<dbReference type="GO" id="GO:0005829">
    <property type="term" value="C:cytosol"/>
    <property type="evidence" value="ECO:0007669"/>
    <property type="project" value="TreeGrafter"/>
</dbReference>